<dbReference type="PROSITE" id="PS01330">
    <property type="entry name" value="PABS_1"/>
    <property type="match status" value="1"/>
</dbReference>
<organism evidence="6 7">
    <name type="scientific">Albugo candida</name>
    <dbReference type="NCBI Taxonomy" id="65357"/>
    <lineage>
        <taxon>Eukaryota</taxon>
        <taxon>Sar</taxon>
        <taxon>Stramenopiles</taxon>
        <taxon>Oomycota</taxon>
        <taxon>Peronosporomycetes</taxon>
        <taxon>Albuginales</taxon>
        <taxon>Albuginaceae</taxon>
        <taxon>Albugo</taxon>
    </lineage>
</organism>
<gene>
    <name evidence="6" type="ORF">BN9_012890</name>
</gene>
<dbReference type="NCBIfam" id="NF037959">
    <property type="entry name" value="MFS_SpdSyn"/>
    <property type="match status" value="1"/>
</dbReference>
<dbReference type="InterPro" id="IPR037163">
    <property type="entry name" value="Spermidine_synt_N_sf"/>
</dbReference>
<dbReference type="AlphaFoldDB" id="A0A024G1H4"/>
<keyword evidence="7" id="KW-1185">Reference proteome</keyword>
<dbReference type="GO" id="GO:0008295">
    <property type="term" value="P:spermidine biosynthetic process"/>
    <property type="evidence" value="ECO:0007669"/>
    <property type="project" value="TreeGrafter"/>
</dbReference>
<dbReference type="NCBIfam" id="TIGR00417">
    <property type="entry name" value="speE"/>
    <property type="match status" value="1"/>
</dbReference>
<dbReference type="FunCoup" id="A0A024G1H4">
    <property type="interactions" value="452"/>
</dbReference>
<dbReference type="InterPro" id="IPR030373">
    <property type="entry name" value="PABS_CS"/>
</dbReference>
<reference evidence="6 7" key="1">
    <citation type="submission" date="2012-05" db="EMBL/GenBank/DDBJ databases">
        <title>Recombination and specialization in a pathogen metapopulation.</title>
        <authorList>
            <person name="Gardiner A."/>
            <person name="Kemen E."/>
            <person name="Schultz-Larsen T."/>
            <person name="MacLean D."/>
            <person name="Van Oosterhout C."/>
            <person name="Jones J.D.G."/>
        </authorList>
    </citation>
    <scope>NUCLEOTIDE SEQUENCE [LARGE SCALE GENOMIC DNA]</scope>
    <source>
        <strain evidence="6 7">Ac Nc2</strain>
    </source>
</reference>
<accession>A0A024G1H4</accession>
<name>A0A024G1H4_9STRA</name>
<feature type="domain" description="PABS" evidence="5">
    <location>
        <begin position="7"/>
        <end position="244"/>
    </location>
</feature>
<dbReference type="Gene3D" id="2.30.140.10">
    <property type="entry name" value="Spermidine synthase, tetramerisation domain"/>
    <property type="match status" value="1"/>
</dbReference>
<dbReference type="FunFam" id="2.30.140.10:FF:000001">
    <property type="entry name" value="SPE3p Spermidine synthase"/>
    <property type="match status" value="1"/>
</dbReference>
<protein>
    <recommendedName>
        <fullName evidence="5">PABS domain-containing protein</fullName>
    </recommendedName>
</protein>
<evidence type="ECO:0000256" key="4">
    <source>
        <dbReference type="RuleBase" id="RU003836"/>
    </source>
</evidence>
<feature type="active site" description="Proton acceptor" evidence="3">
    <location>
        <position position="164"/>
    </location>
</feature>
<keyword evidence="2 3" id="KW-0808">Transferase</keyword>
<proteinExistence type="inferred from homology"/>
<comment type="similarity">
    <text evidence="1 4">Belongs to the spermidine/spermine synthase family.</text>
</comment>
<dbReference type="PROSITE" id="PS51006">
    <property type="entry name" value="PABS_2"/>
    <property type="match status" value="1"/>
</dbReference>
<dbReference type="Gene3D" id="3.40.50.150">
    <property type="entry name" value="Vaccinia Virus protein VP39"/>
    <property type="match status" value="1"/>
</dbReference>
<dbReference type="SUPFAM" id="SSF53335">
    <property type="entry name" value="S-adenosyl-L-methionine-dependent methyltransferases"/>
    <property type="match status" value="1"/>
</dbReference>
<dbReference type="EMBL" id="CAIX01000009">
    <property type="protein sequence ID" value="CCI40505.1"/>
    <property type="molecule type" value="Genomic_DNA"/>
</dbReference>
<dbReference type="InterPro" id="IPR029063">
    <property type="entry name" value="SAM-dependent_MTases_sf"/>
</dbReference>
<dbReference type="Pfam" id="PF17284">
    <property type="entry name" value="Spermine_synt_N"/>
    <property type="match status" value="1"/>
</dbReference>
<dbReference type="InterPro" id="IPR030374">
    <property type="entry name" value="PABS"/>
</dbReference>
<evidence type="ECO:0000313" key="7">
    <source>
        <dbReference type="Proteomes" id="UP000053237"/>
    </source>
</evidence>
<dbReference type="NCBIfam" id="NF002010">
    <property type="entry name" value="PRK00811.1"/>
    <property type="match status" value="1"/>
</dbReference>
<dbReference type="PANTHER" id="PTHR11558:SF11">
    <property type="entry name" value="SPERMIDINE SYNTHASE"/>
    <property type="match status" value="1"/>
</dbReference>
<keyword evidence="3" id="KW-0620">Polyamine biosynthesis</keyword>
<evidence type="ECO:0000259" key="5">
    <source>
        <dbReference type="PROSITE" id="PS51006"/>
    </source>
</evidence>
<dbReference type="HAMAP" id="MF_00198">
    <property type="entry name" value="Spermidine_synth"/>
    <property type="match status" value="1"/>
</dbReference>
<comment type="caution">
    <text evidence="6">The sequence shown here is derived from an EMBL/GenBank/DDBJ whole genome shotgun (WGS) entry which is preliminary data.</text>
</comment>
<dbReference type="Proteomes" id="UP000053237">
    <property type="component" value="Unassembled WGS sequence"/>
</dbReference>
<evidence type="ECO:0000256" key="2">
    <source>
        <dbReference type="ARBA" id="ARBA00022679"/>
    </source>
</evidence>
<dbReference type="InParanoid" id="A0A024G1H4"/>
<evidence type="ECO:0000256" key="3">
    <source>
        <dbReference type="PROSITE-ProRule" id="PRU00354"/>
    </source>
</evidence>
<dbReference type="PANTHER" id="PTHR11558">
    <property type="entry name" value="SPERMIDINE/SPERMINE SYNTHASE"/>
    <property type="match status" value="1"/>
</dbReference>
<sequence>MNISDNKEWFTETEALWPGQQFSLKIEEVLYQGKSDFQDILVFKSSTYGTVLVLDGVIQATERDEFAYQEMITHLPMFAHAKPKNVLIVGGGDGGVLREVAKHNCVERIVMCEIDPKVCEVSKKFFATSLAIAFNDTRLHLVHADAAKYLKDENTEKFDVVIVDSSDPIGPAQVLFQTEFYQHMRDALAADGIICTQGECVWLHLDLIKTVMSECNLLFPTVRYAYTTIPTYPSGQIGFIVCSNEKTDVREPKRRPTLETENTLRYYSPSVHHGAFILPAFAERALKEVQKE</sequence>
<evidence type="ECO:0000313" key="6">
    <source>
        <dbReference type="EMBL" id="CCI40505.1"/>
    </source>
</evidence>
<dbReference type="InterPro" id="IPR001045">
    <property type="entry name" value="Spermi_synthase"/>
</dbReference>
<dbReference type="FunFam" id="3.40.50.150:FF:000013">
    <property type="entry name" value="Spermidine synthase"/>
    <property type="match status" value="1"/>
</dbReference>
<dbReference type="OrthoDB" id="38125at2759"/>
<dbReference type="STRING" id="65357.A0A024G1H4"/>
<dbReference type="GO" id="GO:0005829">
    <property type="term" value="C:cytosol"/>
    <property type="evidence" value="ECO:0007669"/>
    <property type="project" value="TreeGrafter"/>
</dbReference>
<dbReference type="Pfam" id="PF01564">
    <property type="entry name" value="Spermine_synth"/>
    <property type="match status" value="1"/>
</dbReference>
<dbReference type="GO" id="GO:0004766">
    <property type="term" value="F:spermidine synthase activity"/>
    <property type="evidence" value="ECO:0007669"/>
    <property type="project" value="TreeGrafter"/>
</dbReference>
<evidence type="ECO:0000256" key="1">
    <source>
        <dbReference type="ARBA" id="ARBA00007867"/>
    </source>
</evidence>
<dbReference type="InterPro" id="IPR035246">
    <property type="entry name" value="Spermidine_synt_N"/>
</dbReference>
<dbReference type="CDD" id="cd02440">
    <property type="entry name" value="AdoMet_MTases"/>
    <property type="match status" value="1"/>
</dbReference>